<evidence type="ECO:0000259" key="6">
    <source>
        <dbReference type="Pfam" id="PF17123"/>
    </source>
</evidence>
<dbReference type="PANTHER" id="PTHR15710">
    <property type="entry name" value="E3 UBIQUITIN-PROTEIN LIGASE PRAJA"/>
    <property type="match status" value="1"/>
</dbReference>
<feature type="domain" description="RING-type" evidence="6">
    <location>
        <begin position="115"/>
        <end position="142"/>
    </location>
</feature>
<name>A0AA88WAI9_9ASTE</name>
<dbReference type="EC" id="2.3.2.27" evidence="2"/>
<sequence length="200" mass="21998">MEHAVAEEQRQAILSGHLSRTIQSWPGRGIMWYEGYIKCLVENSVLDKANLEEDYEQYLVHTLVDQASREISTGHQSLWEISMATVELLPATESSVQALERVRYEGDGLNTTEPCAVCLDEMLLGTQVIRMPCSHIFHGECILRHRGPSNADKALHGTLPQAHRMNGVDGYGELEADEGVGTVAPRSVSLAVGGVDLESI</sequence>
<dbReference type="Gene3D" id="3.30.40.10">
    <property type="entry name" value="Zinc/RING finger domain, C3HC4 (zinc finger)"/>
    <property type="match status" value="1"/>
</dbReference>
<evidence type="ECO:0000256" key="5">
    <source>
        <dbReference type="ARBA" id="ARBA00022833"/>
    </source>
</evidence>
<dbReference type="InterPro" id="IPR001841">
    <property type="entry name" value="Znf_RING"/>
</dbReference>
<dbReference type="GO" id="GO:0008270">
    <property type="term" value="F:zinc ion binding"/>
    <property type="evidence" value="ECO:0007669"/>
    <property type="project" value="UniProtKB-KW"/>
</dbReference>
<dbReference type="InterPro" id="IPR013083">
    <property type="entry name" value="Znf_RING/FYVE/PHD"/>
</dbReference>
<keyword evidence="5" id="KW-0862">Zinc</keyword>
<dbReference type="GO" id="GO:0016567">
    <property type="term" value="P:protein ubiquitination"/>
    <property type="evidence" value="ECO:0007669"/>
    <property type="project" value="TreeGrafter"/>
</dbReference>
<dbReference type="GO" id="GO:0061630">
    <property type="term" value="F:ubiquitin protein ligase activity"/>
    <property type="evidence" value="ECO:0007669"/>
    <property type="project" value="UniProtKB-EC"/>
</dbReference>
<evidence type="ECO:0000256" key="4">
    <source>
        <dbReference type="ARBA" id="ARBA00022771"/>
    </source>
</evidence>
<dbReference type="GO" id="GO:0005737">
    <property type="term" value="C:cytoplasm"/>
    <property type="evidence" value="ECO:0007669"/>
    <property type="project" value="TreeGrafter"/>
</dbReference>
<proteinExistence type="predicted"/>
<evidence type="ECO:0000313" key="7">
    <source>
        <dbReference type="EMBL" id="KAK3023197.1"/>
    </source>
</evidence>
<dbReference type="Pfam" id="PF17123">
    <property type="entry name" value="zf-RING_11"/>
    <property type="match status" value="1"/>
</dbReference>
<comment type="caution">
    <text evidence="7">The sequence shown here is derived from an EMBL/GenBank/DDBJ whole genome shotgun (WGS) entry which is preliminary data.</text>
</comment>
<dbReference type="AlphaFoldDB" id="A0AA88WAI9"/>
<evidence type="ECO:0000256" key="1">
    <source>
        <dbReference type="ARBA" id="ARBA00000900"/>
    </source>
</evidence>
<evidence type="ECO:0000256" key="2">
    <source>
        <dbReference type="ARBA" id="ARBA00012483"/>
    </source>
</evidence>
<comment type="catalytic activity">
    <reaction evidence="1">
        <text>S-ubiquitinyl-[E2 ubiquitin-conjugating enzyme]-L-cysteine + [acceptor protein]-L-lysine = [E2 ubiquitin-conjugating enzyme]-L-cysteine + N(6)-ubiquitinyl-[acceptor protein]-L-lysine.</text>
        <dbReference type="EC" id="2.3.2.27"/>
    </reaction>
</comment>
<keyword evidence="3" id="KW-0479">Metal-binding</keyword>
<evidence type="ECO:0000313" key="8">
    <source>
        <dbReference type="Proteomes" id="UP001188597"/>
    </source>
</evidence>
<accession>A0AA88WAI9</accession>
<dbReference type="PANTHER" id="PTHR15710:SF243">
    <property type="entry name" value="E3 UBIQUITIN-PROTEIN LIGASE PRAJA-2 ISOFORM X1"/>
    <property type="match status" value="1"/>
</dbReference>
<keyword evidence="8" id="KW-1185">Reference proteome</keyword>
<protein>
    <recommendedName>
        <fullName evidence="2">RING-type E3 ubiquitin transferase</fullName>
        <ecNumber evidence="2">2.3.2.27</ecNumber>
    </recommendedName>
</protein>
<keyword evidence="4" id="KW-0863">Zinc-finger</keyword>
<dbReference type="SUPFAM" id="SSF57850">
    <property type="entry name" value="RING/U-box"/>
    <property type="match status" value="1"/>
</dbReference>
<gene>
    <name evidence="7" type="ORF">RJ639_043662</name>
</gene>
<evidence type="ECO:0000256" key="3">
    <source>
        <dbReference type="ARBA" id="ARBA00022723"/>
    </source>
</evidence>
<reference evidence="7" key="1">
    <citation type="submission" date="2022-12" db="EMBL/GenBank/DDBJ databases">
        <title>Draft genome assemblies for two species of Escallonia (Escalloniales).</title>
        <authorList>
            <person name="Chanderbali A."/>
            <person name="Dervinis C."/>
            <person name="Anghel I."/>
            <person name="Soltis D."/>
            <person name="Soltis P."/>
            <person name="Zapata F."/>
        </authorList>
    </citation>
    <scope>NUCLEOTIDE SEQUENCE</scope>
    <source>
        <strain evidence="7">UCBG64.0493</strain>
        <tissue evidence="7">Leaf</tissue>
    </source>
</reference>
<organism evidence="7 8">
    <name type="scientific">Escallonia herrerae</name>
    <dbReference type="NCBI Taxonomy" id="1293975"/>
    <lineage>
        <taxon>Eukaryota</taxon>
        <taxon>Viridiplantae</taxon>
        <taxon>Streptophyta</taxon>
        <taxon>Embryophyta</taxon>
        <taxon>Tracheophyta</taxon>
        <taxon>Spermatophyta</taxon>
        <taxon>Magnoliopsida</taxon>
        <taxon>eudicotyledons</taxon>
        <taxon>Gunneridae</taxon>
        <taxon>Pentapetalae</taxon>
        <taxon>asterids</taxon>
        <taxon>campanulids</taxon>
        <taxon>Escalloniales</taxon>
        <taxon>Escalloniaceae</taxon>
        <taxon>Escallonia</taxon>
    </lineage>
</organism>
<dbReference type="Proteomes" id="UP001188597">
    <property type="component" value="Unassembled WGS sequence"/>
</dbReference>
<dbReference type="EMBL" id="JAVXUP010000669">
    <property type="protein sequence ID" value="KAK3023197.1"/>
    <property type="molecule type" value="Genomic_DNA"/>
</dbReference>